<dbReference type="EMBL" id="JBHSWD010000001">
    <property type="protein sequence ID" value="MFC6592213.1"/>
    <property type="molecule type" value="Genomic_DNA"/>
</dbReference>
<sequence>MTVRPATLDDVPDIVRVCSEGWRDTYRDIHSEAYAEAVIAEYYTPERVASEIGPSDSGQGWQWDGWLVAELEGQVIGAAGGGPTGAETWEIFVLYLDPAKRRLGAGRALLNAMTAQALAHGAREQWVSVTQENEKGLPFYRAMGFEVREARESVSESTGEPVHSFRMARPLGAA</sequence>
<organism evidence="5 6">
    <name type="scientific">Deinococcus lacus</name>
    <dbReference type="NCBI Taxonomy" id="392561"/>
    <lineage>
        <taxon>Bacteria</taxon>
        <taxon>Thermotogati</taxon>
        <taxon>Deinococcota</taxon>
        <taxon>Deinococci</taxon>
        <taxon>Deinococcales</taxon>
        <taxon>Deinococcaceae</taxon>
        <taxon>Deinococcus</taxon>
    </lineage>
</organism>
<dbReference type="SUPFAM" id="SSF55729">
    <property type="entry name" value="Acyl-CoA N-acyltransferases (Nat)"/>
    <property type="match status" value="1"/>
</dbReference>
<gene>
    <name evidence="5" type="ORF">ACFP81_09525</name>
</gene>
<dbReference type="PROSITE" id="PS51186">
    <property type="entry name" value="GNAT"/>
    <property type="match status" value="1"/>
</dbReference>
<dbReference type="PANTHER" id="PTHR43877">
    <property type="entry name" value="AMINOALKYLPHOSPHONATE N-ACETYLTRANSFERASE-RELATED-RELATED"/>
    <property type="match status" value="1"/>
</dbReference>
<keyword evidence="2 5" id="KW-0012">Acyltransferase</keyword>
<evidence type="ECO:0000256" key="1">
    <source>
        <dbReference type="ARBA" id="ARBA00022679"/>
    </source>
</evidence>
<dbReference type="InterPro" id="IPR050832">
    <property type="entry name" value="Bact_Acetyltransf"/>
</dbReference>
<proteinExistence type="predicted"/>
<dbReference type="InterPro" id="IPR000182">
    <property type="entry name" value="GNAT_dom"/>
</dbReference>
<keyword evidence="6" id="KW-1185">Reference proteome</keyword>
<evidence type="ECO:0000259" key="4">
    <source>
        <dbReference type="PROSITE" id="PS51186"/>
    </source>
</evidence>
<feature type="region of interest" description="Disordered" evidence="3">
    <location>
        <begin position="152"/>
        <end position="174"/>
    </location>
</feature>
<evidence type="ECO:0000313" key="5">
    <source>
        <dbReference type="EMBL" id="MFC6592213.1"/>
    </source>
</evidence>
<dbReference type="EC" id="2.3.-.-" evidence="5"/>
<protein>
    <submittedName>
        <fullName evidence="5">GNAT family N-acetyltransferase</fullName>
        <ecNumber evidence="5">2.3.-.-</ecNumber>
    </submittedName>
</protein>
<evidence type="ECO:0000256" key="2">
    <source>
        <dbReference type="ARBA" id="ARBA00023315"/>
    </source>
</evidence>
<reference evidence="6" key="1">
    <citation type="journal article" date="2019" name="Int. J. Syst. Evol. Microbiol.">
        <title>The Global Catalogue of Microorganisms (GCM) 10K type strain sequencing project: providing services to taxonomists for standard genome sequencing and annotation.</title>
        <authorList>
            <consortium name="The Broad Institute Genomics Platform"/>
            <consortium name="The Broad Institute Genome Sequencing Center for Infectious Disease"/>
            <person name="Wu L."/>
            <person name="Ma J."/>
        </authorList>
    </citation>
    <scope>NUCLEOTIDE SEQUENCE [LARGE SCALE GENOMIC DNA]</scope>
    <source>
        <strain evidence="6">CGMCC 1.15772</strain>
    </source>
</reference>
<feature type="domain" description="N-acetyltransferase" evidence="4">
    <location>
        <begin position="1"/>
        <end position="172"/>
    </location>
</feature>
<dbReference type="InterPro" id="IPR016181">
    <property type="entry name" value="Acyl_CoA_acyltransferase"/>
</dbReference>
<evidence type="ECO:0000313" key="6">
    <source>
        <dbReference type="Proteomes" id="UP001596297"/>
    </source>
</evidence>
<comment type="caution">
    <text evidence="5">The sequence shown here is derived from an EMBL/GenBank/DDBJ whole genome shotgun (WGS) entry which is preliminary data.</text>
</comment>
<dbReference type="Pfam" id="PF00583">
    <property type="entry name" value="Acetyltransf_1"/>
    <property type="match status" value="1"/>
</dbReference>
<accession>A0ABW1YD34</accession>
<dbReference type="GO" id="GO:0016746">
    <property type="term" value="F:acyltransferase activity"/>
    <property type="evidence" value="ECO:0007669"/>
    <property type="project" value="UniProtKB-KW"/>
</dbReference>
<dbReference type="Gene3D" id="3.40.630.30">
    <property type="match status" value="1"/>
</dbReference>
<name>A0ABW1YD34_9DEIO</name>
<keyword evidence="1 5" id="KW-0808">Transferase</keyword>
<dbReference type="CDD" id="cd04301">
    <property type="entry name" value="NAT_SF"/>
    <property type="match status" value="1"/>
</dbReference>
<dbReference type="RefSeq" id="WP_380083221.1">
    <property type="nucleotide sequence ID" value="NZ_JBHSWD010000001.1"/>
</dbReference>
<dbReference type="Proteomes" id="UP001596297">
    <property type="component" value="Unassembled WGS sequence"/>
</dbReference>
<evidence type="ECO:0000256" key="3">
    <source>
        <dbReference type="SAM" id="MobiDB-lite"/>
    </source>
</evidence>